<proteinExistence type="predicted"/>
<dbReference type="AlphaFoldDB" id="A0A0F9W7Z8"/>
<accession>A0A0F9W7Z8</accession>
<comment type="caution">
    <text evidence="1">The sequence shown here is derived from an EMBL/GenBank/DDBJ whole genome shotgun (WGS) entry which is preliminary data.</text>
</comment>
<evidence type="ECO:0000313" key="1">
    <source>
        <dbReference type="EMBL" id="KKO73861.1"/>
    </source>
</evidence>
<sequence>MLNFKITKPFHRNEICQAQSQKLSYSKFCTLVTLILHYLY</sequence>
<gene>
    <name evidence="1" type="ORF">AAJ76_1980002518</name>
</gene>
<organism evidence="1 2">
    <name type="scientific">Vairimorpha ceranae</name>
    <dbReference type="NCBI Taxonomy" id="40302"/>
    <lineage>
        <taxon>Eukaryota</taxon>
        <taxon>Fungi</taxon>
        <taxon>Fungi incertae sedis</taxon>
        <taxon>Microsporidia</taxon>
        <taxon>Nosematidae</taxon>
        <taxon>Vairimorpha</taxon>
    </lineage>
</organism>
<name>A0A0F9W7Z8_9MICR</name>
<dbReference type="Proteomes" id="UP000034350">
    <property type="component" value="Unassembled WGS sequence"/>
</dbReference>
<dbReference type="GeneID" id="36319305"/>
<dbReference type="EMBL" id="JPQZ01000198">
    <property type="protein sequence ID" value="KKO73861.1"/>
    <property type="molecule type" value="Genomic_DNA"/>
</dbReference>
<keyword evidence="2" id="KW-1185">Reference proteome</keyword>
<protein>
    <submittedName>
        <fullName evidence="1">Uncharacterized protein</fullName>
    </submittedName>
</protein>
<reference evidence="1 2" key="1">
    <citation type="journal article" date="2015" name="Environ. Microbiol.">
        <title>Genome analyses suggest the presence of polyploidy and recent human-driven expansions in eight global populations of the honeybee pathogen Nosema ceranae.</title>
        <authorList>
            <person name="Pelin A."/>
            <person name="Selman M."/>
            <person name="Aris-Brosou S."/>
            <person name="Farinelli L."/>
            <person name="Corradi N."/>
        </authorList>
    </citation>
    <scope>NUCLEOTIDE SEQUENCE [LARGE SCALE GENOMIC DNA]</scope>
    <source>
        <strain evidence="1 2">PA08 1199</strain>
    </source>
</reference>
<dbReference type="RefSeq" id="XP_024329603.1">
    <property type="nucleotide sequence ID" value="XM_024474388.1"/>
</dbReference>
<evidence type="ECO:0000313" key="2">
    <source>
        <dbReference type="Proteomes" id="UP000034350"/>
    </source>
</evidence>
<dbReference type="VEuPathDB" id="MicrosporidiaDB:AAJ76_1980002518"/>